<keyword evidence="1" id="KW-0227">DNA damage</keyword>
<dbReference type="OrthoDB" id="565731at2759"/>
<dbReference type="InterPro" id="IPR036895">
    <property type="entry name" value="Uracil-DNA_glycosylase-like_sf"/>
</dbReference>
<dbReference type="Pfam" id="PF03167">
    <property type="entry name" value="UDG"/>
    <property type="match status" value="1"/>
</dbReference>
<protein>
    <recommendedName>
        <fullName evidence="4">Uracil-DNA glycosylase-like domain-containing protein</fullName>
    </recommendedName>
</protein>
<proteinExistence type="predicted"/>
<evidence type="ECO:0000256" key="3">
    <source>
        <dbReference type="ARBA" id="ARBA00023204"/>
    </source>
</evidence>
<dbReference type="InterPro" id="IPR005122">
    <property type="entry name" value="Uracil-DNA_glycosylase-like"/>
</dbReference>
<organism evidence="5 6">
    <name type="scientific">Umbelopsis vinacea</name>
    <dbReference type="NCBI Taxonomy" id="44442"/>
    <lineage>
        <taxon>Eukaryota</taxon>
        <taxon>Fungi</taxon>
        <taxon>Fungi incertae sedis</taxon>
        <taxon>Mucoromycota</taxon>
        <taxon>Mucoromycotina</taxon>
        <taxon>Umbelopsidomycetes</taxon>
        <taxon>Umbelopsidales</taxon>
        <taxon>Umbelopsidaceae</taxon>
        <taxon>Umbelopsis</taxon>
    </lineage>
</organism>
<evidence type="ECO:0000313" key="5">
    <source>
        <dbReference type="EMBL" id="KAG2181519.1"/>
    </source>
</evidence>
<dbReference type="SUPFAM" id="SSF52141">
    <property type="entry name" value="Uracil-DNA glycosylase-like"/>
    <property type="match status" value="1"/>
</dbReference>
<dbReference type="AlphaFoldDB" id="A0A8H7PXZ4"/>
<dbReference type="InterPro" id="IPR015637">
    <property type="entry name" value="MUG/TDG"/>
</dbReference>
<dbReference type="PANTHER" id="PTHR12159">
    <property type="entry name" value="G/T AND G/U MISMATCH-SPECIFIC DNA GLYCOSYLASE"/>
    <property type="match status" value="1"/>
</dbReference>
<keyword evidence="2" id="KW-0378">Hydrolase</keyword>
<dbReference type="EMBL" id="JAEPRA010000008">
    <property type="protein sequence ID" value="KAG2181519.1"/>
    <property type="molecule type" value="Genomic_DNA"/>
</dbReference>
<gene>
    <name evidence="5" type="ORF">INT44_008334</name>
</gene>
<reference evidence="5" key="1">
    <citation type="submission" date="2020-12" db="EMBL/GenBank/DDBJ databases">
        <title>Metabolic potential, ecology and presence of endohyphal bacteria is reflected in genomic diversity of Mucoromycotina.</title>
        <authorList>
            <person name="Muszewska A."/>
            <person name="Okrasinska A."/>
            <person name="Steczkiewicz K."/>
            <person name="Drgas O."/>
            <person name="Orlowska M."/>
            <person name="Perlinska-Lenart U."/>
            <person name="Aleksandrzak-Piekarczyk T."/>
            <person name="Szatraj K."/>
            <person name="Zielenkiewicz U."/>
            <person name="Pilsyk S."/>
            <person name="Malc E."/>
            <person name="Mieczkowski P."/>
            <person name="Kruszewska J.S."/>
            <person name="Biernat P."/>
            <person name="Pawlowska J."/>
        </authorList>
    </citation>
    <scope>NUCLEOTIDE SEQUENCE</scope>
    <source>
        <strain evidence="5">WA0000051536</strain>
    </source>
</reference>
<dbReference type="GO" id="GO:0004844">
    <property type="term" value="F:uracil DNA N-glycosylase activity"/>
    <property type="evidence" value="ECO:0007669"/>
    <property type="project" value="TreeGrafter"/>
</dbReference>
<evidence type="ECO:0000256" key="2">
    <source>
        <dbReference type="ARBA" id="ARBA00022801"/>
    </source>
</evidence>
<dbReference type="Proteomes" id="UP000612746">
    <property type="component" value="Unassembled WGS sequence"/>
</dbReference>
<name>A0A8H7PXZ4_9FUNG</name>
<comment type="caution">
    <text evidence="5">The sequence shown here is derived from an EMBL/GenBank/DDBJ whole genome shotgun (WGS) entry which is preliminary data.</text>
</comment>
<sequence>MPPASRTATNNSKKNTLITSPYFKHEKSVSVKASSNVHIKTTTFQVKAESNTVLPPVPDILDYDLRVLFVGINGGVTSSMRGHHFASPTNHFWPCLSASGLVDRKVTFEDDVLLPKSYGLGFTNLTPKVSRRASDLTIAEQLDNVPQLTEKIKEYRPKWVVFVGMGMYQIYSGRKKVGVGLQAETIPWKETGSSNIFVMPSTSGLVAAYHKKDKIK</sequence>
<evidence type="ECO:0000313" key="6">
    <source>
        <dbReference type="Proteomes" id="UP000612746"/>
    </source>
</evidence>
<dbReference type="CDD" id="cd10028">
    <property type="entry name" value="UDG-F2_TDG_MUG"/>
    <property type="match status" value="1"/>
</dbReference>
<evidence type="ECO:0000256" key="1">
    <source>
        <dbReference type="ARBA" id="ARBA00022763"/>
    </source>
</evidence>
<keyword evidence="3" id="KW-0234">DNA repair</keyword>
<dbReference type="GO" id="GO:0008263">
    <property type="term" value="F:pyrimidine-specific mismatch base pair DNA N-glycosylase activity"/>
    <property type="evidence" value="ECO:0007669"/>
    <property type="project" value="TreeGrafter"/>
</dbReference>
<keyword evidence="6" id="KW-1185">Reference proteome</keyword>
<dbReference type="Gene3D" id="3.40.470.10">
    <property type="entry name" value="Uracil-DNA glycosylase-like domain"/>
    <property type="match status" value="1"/>
</dbReference>
<evidence type="ECO:0000259" key="4">
    <source>
        <dbReference type="Pfam" id="PF03167"/>
    </source>
</evidence>
<dbReference type="PANTHER" id="PTHR12159:SF9">
    <property type="entry name" value="G_T MISMATCH-SPECIFIC THYMINE DNA GLYCOSYLASE"/>
    <property type="match status" value="1"/>
</dbReference>
<feature type="domain" description="Uracil-DNA glycosylase-like" evidence="4">
    <location>
        <begin position="59"/>
        <end position="213"/>
    </location>
</feature>
<dbReference type="GO" id="GO:0006285">
    <property type="term" value="P:base-excision repair, AP site formation"/>
    <property type="evidence" value="ECO:0007669"/>
    <property type="project" value="InterPro"/>
</dbReference>
<accession>A0A8H7PXZ4</accession>